<dbReference type="Proteomes" id="UP001610446">
    <property type="component" value="Unassembled WGS sequence"/>
</dbReference>
<dbReference type="CDD" id="cd00833">
    <property type="entry name" value="PKS"/>
    <property type="match status" value="1"/>
</dbReference>
<comment type="caution">
    <text evidence="5">The sequence shown here is derived from an EMBL/GenBank/DDBJ whole genome shotgun (WGS) entry which is preliminary data.</text>
</comment>
<dbReference type="PROSITE" id="PS52004">
    <property type="entry name" value="KS3_2"/>
    <property type="match status" value="1"/>
</dbReference>
<organism evidence="5 6">
    <name type="scientific">Aspergillus pseudoustus</name>
    <dbReference type="NCBI Taxonomy" id="1810923"/>
    <lineage>
        <taxon>Eukaryota</taxon>
        <taxon>Fungi</taxon>
        <taxon>Dikarya</taxon>
        <taxon>Ascomycota</taxon>
        <taxon>Pezizomycotina</taxon>
        <taxon>Eurotiomycetes</taxon>
        <taxon>Eurotiomycetidae</taxon>
        <taxon>Eurotiales</taxon>
        <taxon>Aspergillaceae</taxon>
        <taxon>Aspergillus</taxon>
        <taxon>Aspergillus subgen. Nidulantes</taxon>
    </lineage>
</organism>
<dbReference type="EMBL" id="JBFXLU010000232">
    <property type="protein sequence ID" value="KAL2833997.1"/>
    <property type="molecule type" value="Genomic_DNA"/>
</dbReference>
<keyword evidence="6" id="KW-1185">Reference proteome</keyword>
<keyword evidence="3" id="KW-0808">Transferase</keyword>
<dbReference type="InterPro" id="IPR014031">
    <property type="entry name" value="Ketoacyl_synth_C"/>
</dbReference>
<accession>A0ABR4J4K7</accession>
<dbReference type="PANTHER" id="PTHR43775">
    <property type="entry name" value="FATTY ACID SYNTHASE"/>
    <property type="match status" value="1"/>
</dbReference>
<dbReference type="InterPro" id="IPR050091">
    <property type="entry name" value="PKS_NRPS_Biosynth_Enz"/>
</dbReference>
<name>A0ABR4J4K7_9EURO</name>
<protein>
    <submittedName>
        <fullName evidence="5">Thiolase-like protein</fullName>
    </submittedName>
</protein>
<keyword evidence="2" id="KW-0597">Phosphoprotein</keyword>
<feature type="domain" description="Ketosynthase family 3 (KS3)" evidence="4">
    <location>
        <begin position="1"/>
        <end position="253"/>
    </location>
</feature>
<keyword evidence="1" id="KW-0596">Phosphopantetheine</keyword>
<dbReference type="InterPro" id="IPR014030">
    <property type="entry name" value="Ketoacyl_synth_N"/>
</dbReference>
<dbReference type="InterPro" id="IPR016039">
    <property type="entry name" value="Thiolase-like"/>
</dbReference>
<dbReference type="Pfam" id="PF00109">
    <property type="entry name" value="ketoacyl-synt"/>
    <property type="match status" value="1"/>
</dbReference>
<evidence type="ECO:0000313" key="5">
    <source>
        <dbReference type="EMBL" id="KAL2833997.1"/>
    </source>
</evidence>
<gene>
    <name evidence="5" type="ORF">BJY01DRAFT_253284</name>
</gene>
<dbReference type="PANTHER" id="PTHR43775:SF50">
    <property type="entry name" value="HIGHLY REDUCING POLYKETIDE SYNTHASE SRDA"/>
    <property type="match status" value="1"/>
</dbReference>
<reference evidence="5 6" key="1">
    <citation type="submission" date="2024-07" db="EMBL/GenBank/DDBJ databases">
        <title>Section-level genome sequencing and comparative genomics of Aspergillus sections Usti and Cavernicolus.</title>
        <authorList>
            <consortium name="Lawrence Berkeley National Laboratory"/>
            <person name="Nybo J.L."/>
            <person name="Vesth T.C."/>
            <person name="Theobald S."/>
            <person name="Frisvad J.C."/>
            <person name="Larsen T.O."/>
            <person name="Kjaerboelling I."/>
            <person name="Rothschild-Mancinelli K."/>
            <person name="Lyhne E.K."/>
            <person name="Kogle M.E."/>
            <person name="Barry K."/>
            <person name="Clum A."/>
            <person name="Na H."/>
            <person name="Ledsgaard L."/>
            <person name="Lin J."/>
            <person name="Lipzen A."/>
            <person name="Kuo A."/>
            <person name="Riley R."/>
            <person name="Mondo S."/>
            <person name="Labutti K."/>
            <person name="Haridas S."/>
            <person name="Pangalinan J."/>
            <person name="Salamov A.A."/>
            <person name="Simmons B.A."/>
            <person name="Magnuson J.K."/>
            <person name="Chen J."/>
            <person name="Drula E."/>
            <person name="Henrissat B."/>
            <person name="Wiebenga A."/>
            <person name="Lubbers R.J."/>
            <person name="Gomes A.C."/>
            <person name="Makela M.R."/>
            <person name="Stajich J."/>
            <person name="Grigoriev I.V."/>
            <person name="Mortensen U.H."/>
            <person name="De Vries R.P."/>
            <person name="Baker S.E."/>
            <person name="Andersen M.R."/>
        </authorList>
    </citation>
    <scope>NUCLEOTIDE SEQUENCE [LARGE SCALE GENOMIC DNA]</scope>
    <source>
        <strain evidence="5 6">CBS 123904</strain>
    </source>
</reference>
<evidence type="ECO:0000256" key="1">
    <source>
        <dbReference type="ARBA" id="ARBA00022450"/>
    </source>
</evidence>
<dbReference type="SUPFAM" id="SSF53901">
    <property type="entry name" value="Thiolase-like"/>
    <property type="match status" value="1"/>
</dbReference>
<evidence type="ECO:0000256" key="2">
    <source>
        <dbReference type="ARBA" id="ARBA00022553"/>
    </source>
</evidence>
<evidence type="ECO:0000313" key="6">
    <source>
        <dbReference type="Proteomes" id="UP001610446"/>
    </source>
</evidence>
<sequence>MHMDPQQRKLLEIVFECLENAGVPLEHASGPNTGCYVGNLTFDFVVMQTRDADYMGRYSATGLGTTIVANRISHIFNPRGPRLVLDNACSSSLYCLHVACMALEAHKCDAAVVAGANLIQSIEQHIARIEVGVLSASSACHTFDTSADGYGRVEGIGALYVKRLSDAIGDGGPIRTMANTEISLPSTNGQEMVIRRAMARGAVSSEEITYIECHGTGTKVNDEIEVDALSRVFKRTLENPLLALAACSLFSWM</sequence>
<dbReference type="Pfam" id="PF02801">
    <property type="entry name" value="Ketoacyl-synt_C"/>
    <property type="match status" value="1"/>
</dbReference>
<comment type="similarity">
    <text evidence="3">Belongs to the thiolase-like superfamily. Beta-ketoacyl-ACP synthases family.</text>
</comment>
<proteinExistence type="inferred from homology"/>
<evidence type="ECO:0000259" key="4">
    <source>
        <dbReference type="PROSITE" id="PS52004"/>
    </source>
</evidence>
<evidence type="ECO:0000256" key="3">
    <source>
        <dbReference type="RuleBase" id="RU003694"/>
    </source>
</evidence>
<dbReference type="Gene3D" id="3.40.47.10">
    <property type="match status" value="1"/>
</dbReference>
<dbReference type="InterPro" id="IPR020841">
    <property type="entry name" value="PKS_Beta-ketoAc_synthase_dom"/>
</dbReference>
<dbReference type="SMART" id="SM00825">
    <property type="entry name" value="PKS_KS"/>
    <property type="match status" value="1"/>
</dbReference>